<sequence length="187" mass="20372">MDDSGVSENIGSILMIFVLVVLAGVVFVYVMDIGGNNAVAGYTPQYAIVNAEVVPGLSALDTWNADSIKITFSFGNELDLQYEEGVYAGTEGIKFMLIDPDGGSHEAMQSITMKGQKIRPGDTFYYFTVSSGINGQYYITNDYTRIDDKSTWGSGWSYLKPFAAGTWRVQIADDNLGVIIADEEVVV</sequence>
<protein>
    <recommendedName>
        <fullName evidence="4">Archaeal Type IV pilin N-terminal domain-containing protein</fullName>
    </recommendedName>
</protein>
<organism evidence="2 3">
    <name type="scientific">Methanogenium marinum</name>
    <dbReference type="NCBI Taxonomy" id="348610"/>
    <lineage>
        <taxon>Archaea</taxon>
        <taxon>Methanobacteriati</taxon>
        <taxon>Methanobacteriota</taxon>
        <taxon>Stenosarchaea group</taxon>
        <taxon>Methanomicrobia</taxon>
        <taxon>Methanomicrobiales</taxon>
        <taxon>Methanomicrobiaceae</taxon>
        <taxon>Methanogenium</taxon>
    </lineage>
</organism>
<evidence type="ECO:0000313" key="2">
    <source>
        <dbReference type="EMBL" id="MDE4908008.1"/>
    </source>
</evidence>
<gene>
    <name evidence="2" type="ORF">L0665_05220</name>
</gene>
<evidence type="ECO:0000256" key="1">
    <source>
        <dbReference type="SAM" id="Phobius"/>
    </source>
</evidence>
<dbReference type="Proteomes" id="UP001143747">
    <property type="component" value="Unassembled WGS sequence"/>
</dbReference>
<comment type="caution">
    <text evidence="2">The sequence shown here is derived from an EMBL/GenBank/DDBJ whole genome shotgun (WGS) entry which is preliminary data.</text>
</comment>
<dbReference type="EMBL" id="JAKELO010000002">
    <property type="protein sequence ID" value="MDE4908008.1"/>
    <property type="molecule type" value="Genomic_DNA"/>
</dbReference>
<name>A0A9Q4PY50_9EURY</name>
<evidence type="ECO:0008006" key="4">
    <source>
        <dbReference type="Google" id="ProtNLM"/>
    </source>
</evidence>
<dbReference type="AlphaFoldDB" id="A0A9Q4PY50"/>
<keyword evidence="1" id="KW-0812">Transmembrane</keyword>
<keyword evidence="1" id="KW-1133">Transmembrane helix</keyword>
<keyword evidence="1" id="KW-0472">Membrane</keyword>
<dbReference type="RefSeq" id="WP_274924646.1">
    <property type="nucleotide sequence ID" value="NZ_JAKELO010000002.1"/>
</dbReference>
<feature type="transmembrane region" description="Helical" evidence="1">
    <location>
        <begin position="12"/>
        <end position="31"/>
    </location>
</feature>
<accession>A0A9Q4PY50</accession>
<keyword evidence="3" id="KW-1185">Reference proteome</keyword>
<proteinExistence type="predicted"/>
<evidence type="ECO:0000313" key="3">
    <source>
        <dbReference type="Proteomes" id="UP001143747"/>
    </source>
</evidence>
<reference evidence="2" key="1">
    <citation type="submission" date="2022-01" db="EMBL/GenBank/DDBJ databases">
        <title>Draft genome of Methanogenium marinum DSM 15558.</title>
        <authorList>
            <person name="Chen S.-C."/>
            <person name="You Y.-T."/>
        </authorList>
    </citation>
    <scope>NUCLEOTIDE SEQUENCE</scope>
    <source>
        <strain evidence="2">DSM 15558</strain>
    </source>
</reference>